<evidence type="ECO:0000256" key="4">
    <source>
        <dbReference type="ARBA" id="ARBA00022927"/>
    </source>
</evidence>
<keyword evidence="8" id="KW-1185">Reference proteome</keyword>
<keyword evidence="5" id="KW-0472">Membrane</keyword>
<dbReference type="AlphaFoldDB" id="A0A0C2MVU1"/>
<dbReference type="PANTHER" id="PTHR11134">
    <property type="entry name" value="ADAPTOR COMPLEX SUBUNIT BETA FAMILY MEMBER"/>
    <property type="match status" value="1"/>
</dbReference>
<name>A0A0C2MVU1_THEKT</name>
<keyword evidence="4" id="KW-0653">Protein transport</keyword>
<comment type="similarity">
    <text evidence="2">Belongs to the adaptor complexes large subunit family.</text>
</comment>
<gene>
    <name evidence="7" type="ORF">RF11_06731</name>
</gene>
<protein>
    <submittedName>
        <fullName evidence="7">AP-3 complex subunit beta-2</fullName>
    </submittedName>
</protein>
<proteinExistence type="inferred from homology"/>
<dbReference type="InterPro" id="IPR002553">
    <property type="entry name" value="Clathrin/coatomer_adapt-like_N"/>
</dbReference>
<sequence>MNQFYTQYPQFSFSSYAIKKLVDFSNKRKEYVVPIMDQLLLLLKSNRSSLVSETVIVLRQILQMHAQVKNNENSVDLLSLVSRLILLYENLSDSRAKESLIWIATEYYDCLTGLAPDMLRLAAKTFSVEVI</sequence>
<evidence type="ECO:0000256" key="2">
    <source>
        <dbReference type="ARBA" id="ARBA00006613"/>
    </source>
</evidence>
<feature type="domain" description="Clathrin/coatomer adaptor adaptin-like N-terminal" evidence="6">
    <location>
        <begin position="5"/>
        <end position="129"/>
    </location>
</feature>
<dbReference type="Pfam" id="PF01602">
    <property type="entry name" value="Adaptin_N"/>
    <property type="match status" value="1"/>
</dbReference>
<dbReference type="Proteomes" id="UP000031668">
    <property type="component" value="Unassembled WGS sequence"/>
</dbReference>
<evidence type="ECO:0000256" key="5">
    <source>
        <dbReference type="ARBA" id="ARBA00023136"/>
    </source>
</evidence>
<accession>A0A0C2MVU1</accession>
<organism evidence="7 8">
    <name type="scientific">Thelohanellus kitauei</name>
    <name type="common">Myxosporean</name>
    <dbReference type="NCBI Taxonomy" id="669202"/>
    <lineage>
        <taxon>Eukaryota</taxon>
        <taxon>Metazoa</taxon>
        <taxon>Cnidaria</taxon>
        <taxon>Myxozoa</taxon>
        <taxon>Myxosporea</taxon>
        <taxon>Bivalvulida</taxon>
        <taxon>Platysporina</taxon>
        <taxon>Myxobolidae</taxon>
        <taxon>Thelohanellus</taxon>
    </lineage>
</organism>
<comment type="subcellular location">
    <subcellularLocation>
        <location evidence="1">Endomembrane system</location>
    </subcellularLocation>
</comment>
<dbReference type="GO" id="GO:0006886">
    <property type="term" value="P:intracellular protein transport"/>
    <property type="evidence" value="ECO:0007669"/>
    <property type="project" value="InterPro"/>
</dbReference>
<reference evidence="7 8" key="1">
    <citation type="journal article" date="2014" name="Genome Biol. Evol.">
        <title>The genome of the myxosporean Thelohanellus kitauei shows adaptations to nutrient acquisition within its fish host.</title>
        <authorList>
            <person name="Yang Y."/>
            <person name="Xiong J."/>
            <person name="Zhou Z."/>
            <person name="Huo F."/>
            <person name="Miao W."/>
            <person name="Ran C."/>
            <person name="Liu Y."/>
            <person name="Zhang J."/>
            <person name="Feng J."/>
            <person name="Wang M."/>
            <person name="Wang M."/>
            <person name="Wang L."/>
            <person name="Yao B."/>
        </authorList>
    </citation>
    <scope>NUCLEOTIDE SEQUENCE [LARGE SCALE GENOMIC DNA]</scope>
    <source>
        <strain evidence="7">Wuqing</strain>
    </source>
</reference>
<dbReference type="SUPFAM" id="SSF48371">
    <property type="entry name" value="ARM repeat"/>
    <property type="match status" value="1"/>
</dbReference>
<evidence type="ECO:0000313" key="8">
    <source>
        <dbReference type="Proteomes" id="UP000031668"/>
    </source>
</evidence>
<dbReference type="InterPro" id="IPR026739">
    <property type="entry name" value="AP_beta"/>
</dbReference>
<dbReference type="InterPro" id="IPR016024">
    <property type="entry name" value="ARM-type_fold"/>
</dbReference>
<dbReference type="Gene3D" id="1.25.10.10">
    <property type="entry name" value="Leucine-rich Repeat Variant"/>
    <property type="match status" value="1"/>
</dbReference>
<dbReference type="GO" id="GO:0030117">
    <property type="term" value="C:membrane coat"/>
    <property type="evidence" value="ECO:0007669"/>
    <property type="project" value="InterPro"/>
</dbReference>
<evidence type="ECO:0000259" key="6">
    <source>
        <dbReference type="Pfam" id="PF01602"/>
    </source>
</evidence>
<dbReference type="GO" id="GO:0012505">
    <property type="term" value="C:endomembrane system"/>
    <property type="evidence" value="ECO:0007669"/>
    <property type="project" value="UniProtKB-SubCell"/>
</dbReference>
<dbReference type="GO" id="GO:0016192">
    <property type="term" value="P:vesicle-mediated transport"/>
    <property type="evidence" value="ECO:0007669"/>
    <property type="project" value="InterPro"/>
</dbReference>
<keyword evidence="3" id="KW-0813">Transport</keyword>
<evidence type="ECO:0000313" key="7">
    <source>
        <dbReference type="EMBL" id="KII68290.1"/>
    </source>
</evidence>
<evidence type="ECO:0000256" key="3">
    <source>
        <dbReference type="ARBA" id="ARBA00022448"/>
    </source>
</evidence>
<evidence type="ECO:0000256" key="1">
    <source>
        <dbReference type="ARBA" id="ARBA00004308"/>
    </source>
</evidence>
<comment type="caution">
    <text evidence="7">The sequence shown here is derived from an EMBL/GenBank/DDBJ whole genome shotgun (WGS) entry which is preliminary data.</text>
</comment>
<dbReference type="EMBL" id="JWZT01002870">
    <property type="protein sequence ID" value="KII68290.1"/>
    <property type="molecule type" value="Genomic_DNA"/>
</dbReference>
<dbReference type="InterPro" id="IPR011989">
    <property type="entry name" value="ARM-like"/>
</dbReference>